<evidence type="ECO:0000259" key="5">
    <source>
        <dbReference type="PROSITE" id="PS00624"/>
    </source>
</evidence>
<dbReference type="InterPro" id="IPR012132">
    <property type="entry name" value="GMC_OxRdtase"/>
</dbReference>
<dbReference type="InterPro" id="IPR000172">
    <property type="entry name" value="GMC_OxRdtase_N"/>
</dbReference>
<evidence type="ECO:0000256" key="4">
    <source>
        <dbReference type="ARBA" id="ARBA00022827"/>
    </source>
</evidence>
<evidence type="ECO:0000313" key="6">
    <source>
        <dbReference type="EMBL" id="GAA0948578.1"/>
    </source>
</evidence>
<comment type="similarity">
    <text evidence="2">Belongs to the GMC oxidoreductase family.</text>
</comment>
<proteinExistence type="inferred from homology"/>
<dbReference type="Proteomes" id="UP001499967">
    <property type="component" value="Unassembled WGS sequence"/>
</dbReference>
<dbReference type="PANTHER" id="PTHR11552">
    <property type="entry name" value="GLUCOSE-METHANOL-CHOLINE GMC OXIDOREDUCTASE"/>
    <property type="match status" value="1"/>
</dbReference>
<keyword evidence="3" id="KW-0285">Flavoprotein</keyword>
<dbReference type="Gene3D" id="3.30.560.10">
    <property type="entry name" value="Glucose Oxidase, domain 3"/>
    <property type="match status" value="1"/>
</dbReference>
<dbReference type="RefSeq" id="WP_343943822.1">
    <property type="nucleotide sequence ID" value="NZ_JBHSKO010000014.1"/>
</dbReference>
<dbReference type="PIRSF" id="PIRSF000137">
    <property type="entry name" value="Alcohol_oxidase"/>
    <property type="match status" value="1"/>
</dbReference>
<dbReference type="NCBIfam" id="NF002550">
    <property type="entry name" value="PRK02106.1"/>
    <property type="match status" value="1"/>
</dbReference>
<dbReference type="InterPro" id="IPR036188">
    <property type="entry name" value="FAD/NAD-bd_sf"/>
</dbReference>
<accession>A0ABN1QX94</accession>
<name>A0ABN1QX94_9PSEU</name>
<comment type="cofactor">
    <cofactor evidence="1">
        <name>FAD</name>
        <dbReference type="ChEBI" id="CHEBI:57692"/>
    </cofactor>
</comment>
<comment type="caution">
    <text evidence="6">The sequence shown here is derived from an EMBL/GenBank/DDBJ whole genome shotgun (WGS) entry which is preliminary data.</text>
</comment>
<dbReference type="EMBL" id="BAAAHP010000144">
    <property type="protein sequence ID" value="GAA0948578.1"/>
    <property type="molecule type" value="Genomic_DNA"/>
</dbReference>
<dbReference type="SUPFAM" id="SSF51905">
    <property type="entry name" value="FAD/NAD(P)-binding domain"/>
    <property type="match status" value="1"/>
</dbReference>
<evidence type="ECO:0000256" key="3">
    <source>
        <dbReference type="ARBA" id="ARBA00022630"/>
    </source>
</evidence>
<evidence type="ECO:0000256" key="2">
    <source>
        <dbReference type="ARBA" id="ARBA00010790"/>
    </source>
</evidence>
<dbReference type="Pfam" id="PF05199">
    <property type="entry name" value="GMC_oxred_C"/>
    <property type="match status" value="1"/>
</dbReference>
<gene>
    <name evidence="6" type="primary">betA_2</name>
    <name evidence="6" type="ORF">GCM10009559_48320</name>
</gene>
<sequence>MTDSFDHVIIGGGSAGSALANRLSADPARRVLVLEAGRPDYSWDVLMRMPAGIAFTRGVSFYDWRYRSEPEPGLRGRRMNLPAGRMLGGTSNLYGMLYQRGNPMDYNGWAAQPGMEHWDFPHVLPYFKRMEDAEVGGPLRGRGGPLTVKKGHPENVLSQAFMLAAQEAGHYATPDVNGYRQEGFGTLDHNIRRARRWSATRAYLRPAMNRHNLVVRTGATVSKIMFDGKQAVGVEFVDRKGHVEHVLSRDTILCAGAIKSPHILQLSGVGDADALEAVGVPVVHHLPGVGANLQDHLAIQIQHSCTKPVSLQPTANLKNAPWIGAQWLFLHSGPGATNHWDAGGFARSNDGLAYPNLMYQFLPLASKSYPTSPTGPHGYQVHVGVMNSNSRGNISLTSPSWRTPPAIQFNYLSTEQDRRDWIDAIRVTREIMAQSSLARYDGGEAAPGPDIQTDDQIWDWVVSYAKSAMHYSGSCKMGTDEQAVVDPSSMKVHGIEGVRVVDASVMPVVTNANTYAPVMVIAEKAADMILGRTPLPPDHTEYFRRDQSRTTELRVATKDS</sequence>
<feature type="domain" description="Glucose-methanol-choline oxidoreductase N-terminal" evidence="5">
    <location>
        <begin position="256"/>
        <end position="270"/>
    </location>
</feature>
<evidence type="ECO:0000313" key="7">
    <source>
        <dbReference type="Proteomes" id="UP001499967"/>
    </source>
</evidence>
<dbReference type="Pfam" id="PF00732">
    <property type="entry name" value="GMC_oxred_N"/>
    <property type="match status" value="1"/>
</dbReference>
<dbReference type="SUPFAM" id="SSF54373">
    <property type="entry name" value="FAD-linked reductases, C-terminal domain"/>
    <property type="match status" value="1"/>
</dbReference>
<keyword evidence="7" id="KW-1185">Reference proteome</keyword>
<dbReference type="InterPro" id="IPR007867">
    <property type="entry name" value="GMC_OxRtase_C"/>
</dbReference>
<keyword evidence="4" id="KW-0274">FAD</keyword>
<protein>
    <submittedName>
        <fullName evidence="6">Choline dehydrogenase</fullName>
    </submittedName>
</protein>
<dbReference type="PROSITE" id="PS00624">
    <property type="entry name" value="GMC_OXRED_2"/>
    <property type="match status" value="1"/>
</dbReference>
<dbReference type="PANTHER" id="PTHR11552:SF147">
    <property type="entry name" value="CHOLINE DEHYDROGENASE, MITOCHONDRIAL"/>
    <property type="match status" value="1"/>
</dbReference>
<dbReference type="Gene3D" id="3.50.50.60">
    <property type="entry name" value="FAD/NAD(P)-binding domain"/>
    <property type="match status" value="1"/>
</dbReference>
<reference evidence="6 7" key="1">
    <citation type="journal article" date="2019" name="Int. J. Syst. Evol. Microbiol.">
        <title>The Global Catalogue of Microorganisms (GCM) 10K type strain sequencing project: providing services to taxonomists for standard genome sequencing and annotation.</title>
        <authorList>
            <consortium name="The Broad Institute Genomics Platform"/>
            <consortium name="The Broad Institute Genome Sequencing Center for Infectious Disease"/>
            <person name="Wu L."/>
            <person name="Ma J."/>
        </authorList>
    </citation>
    <scope>NUCLEOTIDE SEQUENCE [LARGE SCALE GENOMIC DNA]</scope>
    <source>
        <strain evidence="6 7">JCM 11117</strain>
    </source>
</reference>
<organism evidence="6 7">
    <name type="scientific">Pseudonocardia zijingensis</name>
    <dbReference type="NCBI Taxonomy" id="153376"/>
    <lineage>
        <taxon>Bacteria</taxon>
        <taxon>Bacillati</taxon>
        <taxon>Actinomycetota</taxon>
        <taxon>Actinomycetes</taxon>
        <taxon>Pseudonocardiales</taxon>
        <taxon>Pseudonocardiaceae</taxon>
        <taxon>Pseudonocardia</taxon>
    </lineage>
</organism>
<evidence type="ECO:0000256" key="1">
    <source>
        <dbReference type="ARBA" id="ARBA00001974"/>
    </source>
</evidence>